<reference evidence="2" key="1">
    <citation type="submission" date="2022-11" db="UniProtKB">
        <authorList>
            <consortium name="WormBaseParasite"/>
        </authorList>
    </citation>
    <scope>IDENTIFICATION</scope>
</reference>
<organism evidence="1 2">
    <name type="scientific">Romanomermis culicivorax</name>
    <name type="common">Nematode worm</name>
    <dbReference type="NCBI Taxonomy" id="13658"/>
    <lineage>
        <taxon>Eukaryota</taxon>
        <taxon>Metazoa</taxon>
        <taxon>Ecdysozoa</taxon>
        <taxon>Nematoda</taxon>
        <taxon>Enoplea</taxon>
        <taxon>Dorylaimia</taxon>
        <taxon>Mermithida</taxon>
        <taxon>Mermithoidea</taxon>
        <taxon>Mermithidae</taxon>
        <taxon>Romanomermis</taxon>
    </lineage>
</organism>
<dbReference type="AlphaFoldDB" id="A0A915JTG8"/>
<proteinExistence type="predicted"/>
<accession>A0A915JTG8</accession>
<evidence type="ECO:0000313" key="2">
    <source>
        <dbReference type="WBParaSite" id="nRc.2.0.1.t29556-RA"/>
    </source>
</evidence>
<name>A0A915JTG8_ROMCU</name>
<protein>
    <submittedName>
        <fullName evidence="2">Uncharacterized protein</fullName>
    </submittedName>
</protein>
<dbReference type="WBParaSite" id="nRc.2.0.1.t29556-RA">
    <property type="protein sequence ID" value="nRc.2.0.1.t29556-RA"/>
    <property type="gene ID" value="nRc.2.0.1.g29556"/>
</dbReference>
<evidence type="ECO:0000313" key="1">
    <source>
        <dbReference type="Proteomes" id="UP000887565"/>
    </source>
</evidence>
<dbReference type="Proteomes" id="UP000887565">
    <property type="component" value="Unplaced"/>
</dbReference>
<sequence>MQQFALKKLNLFQSYGSQHRLPFLARIILASRYEEETLTYCNMMTRLPTPEIYSGVDTSEN</sequence>
<keyword evidence="1" id="KW-1185">Reference proteome</keyword>